<keyword evidence="3" id="KW-1185">Reference proteome</keyword>
<dbReference type="CDD" id="cd00161">
    <property type="entry name" value="beta-trefoil_Ricin-like"/>
    <property type="match status" value="1"/>
</dbReference>
<dbReference type="InterPro" id="IPR000772">
    <property type="entry name" value="Ricin_B_lectin"/>
</dbReference>
<dbReference type="InterPro" id="IPR035992">
    <property type="entry name" value="Ricin_B-like_lectins"/>
</dbReference>
<dbReference type="EMBL" id="JBBBZM010000064">
    <property type="protein sequence ID" value="KAL0635722.1"/>
    <property type="molecule type" value="Genomic_DNA"/>
</dbReference>
<evidence type="ECO:0000313" key="3">
    <source>
        <dbReference type="Proteomes" id="UP001447188"/>
    </source>
</evidence>
<comment type="caution">
    <text evidence="2">The sequence shown here is derived from an EMBL/GenBank/DDBJ whole genome shotgun (WGS) entry which is preliminary data.</text>
</comment>
<feature type="domain" description="Ricin B lectin" evidence="1">
    <location>
        <begin position="67"/>
        <end position="144"/>
    </location>
</feature>
<proteinExistence type="predicted"/>
<sequence>MSNVITPGAYVIRNKQTKTVLHLVAPAPNDRMSVPEVVALEQDENQYHDQQIWWIEPLADTKSIVGHLGDPIYSITNTCSGKSLHMTGGSGLHESEGSTINALMQHGVPSTWWRIQKVIGDHEAYYHIISVYNGQVVDVIDGSSGARCHSQNHVPGYDQHCWEFVTPVVGFPAVDCMPPNFLVSRLEHVKELMGNRKPTHERSPHKQDLGN</sequence>
<accession>A0ABR3GIE9</accession>
<name>A0ABR3GIE9_9PEZI</name>
<evidence type="ECO:0000259" key="1">
    <source>
        <dbReference type="Pfam" id="PF14200"/>
    </source>
</evidence>
<evidence type="ECO:0000313" key="2">
    <source>
        <dbReference type="EMBL" id="KAL0635722.1"/>
    </source>
</evidence>
<reference evidence="2 3" key="1">
    <citation type="submission" date="2024-02" db="EMBL/GenBank/DDBJ databases">
        <title>Discinaceae phylogenomics.</title>
        <authorList>
            <person name="Dirks A.C."/>
            <person name="James T.Y."/>
        </authorList>
    </citation>
    <scope>NUCLEOTIDE SEQUENCE [LARGE SCALE GENOMIC DNA]</scope>
    <source>
        <strain evidence="2 3">ACD0624</strain>
    </source>
</reference>
<dbReference type="Proteomes" id="UP001447188">
    <property type="component" value="Unassembled WGS sequence"/>
</dbReference>
<organism evidence="2 3">
    <name type="scientific">Discina gigas</name>
    <dbReference type="NCBI Taxonomy" id="1032678"/>
    <lineage>
        <taxon>Eukaryota</taxon>
        <taxon>Fungi</taxon>
        <taxon>Dikarya</taxon>
        <taxon>Ascomycota</taxon>
        <taxon>Pezizomycotina</taxon>
        <taxon>Pezizomycetes</taxon>
        <taxon>Pezizales</taxon>
        <taxon>Discinaceae</taxon>
        <taxon>Discina</taxon>
    </lineage>
</organism>
<gene>
    <name evidence="2" type="ORF">Q9L58_005357</name>
</gene>
<dbReference type="SUPFAM" id="SSF50370">
    <property type="entry name" value="Ricin B-like lectins"/>
    <property type="match status" value="1"/>
</dbReference>
<dbReference type="Pfam" id="PF14200">
    <property type="entry name" value="RicinB_lectin_2"/>
    <property type="match status" value="1"/>
</dbReference>
<protein>
    <recommendedName>
        <fullName evidence="1">Ricin B lectin domain-containing protein</fullName>
    </recommendedName>
</protein>
<dbReference type="Gene3D" id="2.80.10.50">
    <property type="match status" value="1"/>
</dbReference>